<dbReference type="AlphaFoldDB" id="A0A0A8YYK5"/>
<reference evidence="2" key="1">
    <citation type="submission" date="2014-09" db="EMBL/GenBank/DDBJ databases">
        <authorList>
            <person name="Magalhaes I.L.F."/>
            <person name="Oliveira U."/>
            <person name="Santos F.R."/>
            <person name="Vidigal T.H.D.A."/>
            <person name="Brescovit A.D."/>
            <person name="Santos A.J."/>
        </authorList>
    </citation>
    <scope>NUCLEOTIDE SEQUENCE</scope>
    <source>
        <tissue evidence="2">Shoot tissue taken approximately 20 cm above the soil surface</tissue>
    </source>
</reference>
<dbReference type="EMBL" id="GBRH01265656">
    <property type="protein sequence ID" value="JAD32239.1"/>
    <property type="molecule type" value="Transcribed_RNA"/>
</dbReference>
<proteinExistence type="predicted"/>
<name>A0A0A8YYK5_ARUDO</name>
<keyword evidence="1" id="KW-0472">Membrane</keyword>
<feature type="transmembrane region" description="Helical" evidence="1">
    <location>
        <begin position="36"/>
        <end position="55"/>
    </location>
</feature>
<accession>A0A0A8YYK5</accession>
<keyword evidence="1" id="KW-1133">Transmembrane helix</keyword>
<evidence type="ECO:0000256" key="1">
    <source>
        <dbReference type="SAM" id="Phobius"/>
    </source>
</evidence>
<reference evidence="2" key="2">
    <citation type="journal article" date="2015" name="Data Brief">
        <title>Shoot transcriptome of the giant reed, Arundo donax.</title>
        <authorList>
            <person name="Barrero R.A."/>
            <person name="Guerrero F.D."/>
            <person name="Moolhuijzen P."/>
            <person name="Goolsby J.A."/>
            <person name="Tidwell J."/>
            <person name="Bellgard S.E."/>
            <person name="Bellgard M.I."/>
        </authorList>
    </citation>
    <scope>NUCLEOTIDE SEQUENCE</scope>
    <source>
        <tissue evidence="2">Shoot tissue taken approximately 20 cm above the soil surface</tissue>
    </source>
</reference>
<protein>
    <submittedName>
        <fullName evidence="2">Uncharacterized protein</fullName>
    </submittedName>
</protein>
<evidence type="ECO:0000313" key="2">
    <source>
        <dbReference type="EMBL" id="JAD32239.1"/>
    </source>
</evidence>
<sequence length="59" mass="6833">MKDKDWTGKLNNDVWLGQQDWVLYMVVPSVLVKNRIVVVLVELVLNVLVTCCCLWESIN</sequence>
<organism evidence="2">
    <name type="scientific">Arundo donax</name>
    <name type="common">Giant reed</name>
    <name type="synonym">Donax arundinaceus</name>
    <dbReference type="NCBI Taxonomy" id="35708"/>
    <lineage>
        <taxon>Eukaryota</taxon>
        <taxon>Viridiplantae</taxon>
        <taxon>Streptophyta</taxon>
        <taxon>Embryophyta</taxon>
        <taxon>Tracheophyta</taxon>
        <taxon>Spermatophyta</taxon>
        <taxon>Magnoliopsida</taxon>
        <taxon>Liliopsida</taxon>
        <taxon>Poales</taxon>
        <taxon>Poaceae</taxon>
        <taxon>PACMAD clade</taxon>
        <taxon>Arundinoideae</taxon>
        <taxon>Arundineae</taxon>
        <taxon>Arundo</taxon>
    </lineage>
</organism>
<keyword evidence="1" id="KW-0812">Transmembrane</keyword>